<evidence type="ECO:0000313" key="4">
    <source>
        <dbReference type="Proteomes" id="UP000076532"/>
    </source>
</evidence>
<feature type="coiled-coil region" evidence="1">
    <location>
        <begin position="138"/>
        <end position="181"/>
    </location>
</feature>
<evidence type="ECO:0000256" key="1">
    <source>
        <dbReference type="SAM" id="Coils"/>
    </source>
</evidence>
<feature type="compositionally biased region" description="Polar residues" evidence="2">
    <location>
        <begin position="102"/>
        <end position="124"/>
    </location>
</feature>
<dbReference type="Proteomes" id="UP000076532">
    <property type="component" value="Unassembled WGS sequence"/>
</dbReference>
<gene>
    <name evidence="3" type="ORF">FIBSPDRAFT_380777</name>
</gene>
<evidence type="ECO:0000313" key="3">
    <source>
        <dbReference type="EMBL" id="KZP04901.1"/>
    </source>
</evidence>
<name>A0A167VDT4_9AGAM</name>
<keyword evidence="1" id="KW-0175">Coiled coil</keyword>
<dbReference type="AlphaFoldDB" id="A0A167VDT4"/>
<protein>
    <submittedName>
        <fullName evidence="3">Uncharacterized protein</fullName>
    </submittedName>
</protein>
<keyword evidence="4" id="KW-1185">Reference proteome</keyword>
<sequence length="181" mass="19217">MLALMCANIATLSRVRRTHARFSTLQAEPDSDPDAPPSHNLYLPGSAGPAHPPEPDVDAELGAGDTGEVWEAEAERLADEAKDDDGGATQQGPGGTSDVPDGTSNVSITEPNGMSGVSNTSMGTVANEKDDWSHLTALERYTKKVEKFVKEKEDDERAELVKEVEQQLADEAKAAEEAASV</sequence>
<organism evidence="3 4">
    <name type="scientific">Athelia psychrophila</name>
    <dbReference type="NCBI Taxonomy" id="1759441"/>
    <lineage>
        <taxon>Eukaryota</taxon>
        <taxon>Fungi</taxon>
        <taxon>Dikarya</taxon>
        <taxon>Basidiomycota</taxon>
        <taxon>Agaricomycotina</taxon>
        <taxon>Agaricomycetes</taxon>
        <taxon>Agaricomycetidae</taxon>
        <taxon>Atheliales</taxon>
        <taxon>Atheliaceae</taxon>
        <taxon>Athelia</taxon>
    </lineage>
</organism>
<proteinExistence type="predicted"/>
<reference evidence="3 4" key="1">
    <citation type="journal article" date="2016" name="Mol. Biol. Evol.">
        <title>Comparative Genomics of Early-Diverging Mushroom-Forming Fungi Provides Insights into the Origins of Lignocellulose Decay Capabilities.</title>
        <authorList>
            <person name="Nagy L.G."/>
            <person name="Riley R."/>
            <person name="Tritt A."/>
            <person name="Adam C."/>
            <person name="Daum C."/>
            <person name="Floudas D."/>
            <person name="Sun H."/>
            <person name="Yadav J.S."/>
            <person name="Pangilinan J."/>
            <person name="Larsson K.H."/>
            <person name="Matsuura K."/>
            <person name="Barry K."/>
            <person name="Labutti K."/>
            <person name="Kuo R."/>
            <person name="Ohm R.A."/>
            <person name="Bhattacharya S.S."/>
            <person name="Shirouzu T."/>
            <person name="Yoshinaga Y."/>
            <person name="Martin F.M."/>
            <person name="Grigoriev I.V."/>
            <person name="Hibbett D.S."/>
        </authorList>
    </citation>
    <scope>NUCLEOTIDE SEQUENCE [LARGE SCALE GENOMIC DNA]</scope>
    <source>
        <strain evidence="3 4">CBS 109695</strain>
    </source>
</reference>
<evidence type="ECO:0000256" key="2">
    <source>
        <dbReference type="SAM" id="MobiDB-lite"/>
    </source>
</evidence>
<dbReference type="EMBL" id="KV417879">
    <property type="protein sequence ID" value="KZP04901.1"/>
    <property type="molecule type" value="Genomic_DNA"/>
</dbReference>
<feature type="region of interest" description="Disordered" evidence="2">
    <location>
        <begin position="24"/>
        <end position="129"/>
    </location>
</feature>
<accession>A0A167VDT4</accession>
<dbReference type="OrthoDB" id="21449at2759"/>